<proteinExistence type="predicted"/>
<organism evidence="1 2">
    <name type="scientific">Gloeophyllum trabeum (strain ATCC 11539 / FP-39264 / Madison 617)</name>
    <name type="common">Brown rot fungus</name>
    <dbReference type="NCBI Taxonomy" id="670483"/>
    <lineage>
        <taxon>Eukaryota</taxon>
        <taxon>Fungi</taxon>
        <taxon>Dikarya</taxon>
        <taxon>Basidiomycota</taxon>
        <taxon>Agaricomycotina</taxon>
        <taxon>Agaricomycetes</taxon>
        <taxon>Gloeophyllales</taxon>
        <taxon>Gloeophyllaceae</taxon>
        <taxon>Gloeophyllum</taxon>
    </lineage>
</organism>
<dbReference type="KEGG" id="gtr:GLOTRDRAFT_109851"/>
<name>S7QKL9_GLOTA</name>
<sequence>MKALYDSIEAHEVLANSGEVHGNIDLNTILTDEHRPGDAPRSQRGYLFDYEHPRRYAVSLPGLEDVNWRAMVSSLPAMRNYMPALVEQIRGMQFQEESNDAGKT</sequence>
<dbReference type="Proteomes" id="UP000030669">
    <property type="component" value="Unassembled WGS sequence"/>
</dbReference>
<protein>
    <recommendedName>
        <fullName evidence="3">Fungal-type protein kinase domain-containing protein</fullName>
    </recommendedName>
</protein>
<evidence type="ECO:0008006" key="3">
    <source>
        <dbReference type="Google" id="ProtNLM"/>
    </source>
</evidence>
<gene>
    <name evidence="1" type="ORF">GLOTRDRAFT_109851</name>
</gene>
<dbReference type="RefSeq" id="XP_007862688.1">
    <property type="nucleotide sequence ID" value="XM_007864497.1"/>
</dbReference>
<dbReference type="AlphaFoldDB" id="S7QKL9"/>
<dbReference type="HOGENOM" id="CLU_2250448_0_0_1"/>
<accession>S7QKL9</accession>
<dbReference type="EMBL" id="KB469297">
    <property type="protein sequence ID" value="EPQ59798.1"/>
    <property type="molecule type" value="Genomic_DNA"/>
</dbReference>
<keyword evidence="2" id="KW-1185">Reference proteome</keyword>
<reference evidence="1 2" key="1">
    <citation type="journal article" date="2012" name="Science">
        <title>The Paleozoic origin of enzymatic lignin decomposition reconstructed from 31 fungal genomes.</title>
        <authorList>
            <person name="Floudas D."/>
            <person name="Binder M."/>
            <person name="Riley R."/>
            <person name="Barry K."/>
            <person name="Blanchette R.A."/>
            <person name="Henrissat B."/>
            <person name="Martinez A.T."/>
            <person name="Otillar R."/>
            <person name="Spatafora J.W."/>
            <person name="Yadav J.S."/>
            <person name="Aerts A."/>
            <person name="Benoit I."/>
            <person name="Boyd A."/>
            <person name="Carlson A."/>
            <person name="Copeland A."/>
            <person name="Coutinho P.M."/>
            <person name="de Vries R.P."/>
            <person name="Ferreira P."/>
            <person name="Findley K."/>
            <person name="Foster B."/>
            <person name="Gaskell J."/>
            <person name="Glotzer D."/>
            <person name="Gorecki P."/>
            <person name="Heitman J."/>
            <person name="Hesse C."/>
            <person name="Hori C."/>
            <person name="Igarashi K."/>
            <person name="Jurgens J.A."/>
            <person name="Kallen N."/>
            <person name="Kersten P."/>
            <person name="Kohler A."/>
            <person name="Kuees U."/>
            <person name="Kumar T.K.A."/>
            <person name="Kuo A."/>
            <person name="LaButti K."/>
            <person name="Larrondo L.F."/>
            <person name="Lindquist E."/>
            <person name="Ling A."/>
            <person name="Lombard V."/>
            <person name="Lucas S."/>
            <person name="Lundell T."/>
            <person name="Martin R."/>
            <person name="McLaughlin D.J."/>
            <person name="Morgenstern I."/>
            <person name="Morin E."/>
            <person name="Murat C."/>
            <person name="Nagy L.G."/>
            <person name="Nolan M."/>
            <person name="Ohm R.A."/>
            <person name="Patyshakuliyeva A."/>
            <person name="Rokas A."/>
            <person name="Ruiz-Duenas F.J."/>
            <person name="Sabat G."/>
            <person name="Salamov A."/>
            <person name="Samejima M."/>
            <person name="Schmutz J."/>
            <person name="Slot J.C."/>
            <person name="St John F."/>
            <person name="Stenlid J."/>
            <person name="Sun H."/>
            <person name="Sun S."/>
            <person name="Syed K."/>
            <person name="Tsang A."/>
            <person name="Wiebenga A."/>
            <person name="Young D."/>
            <person name="Pisabarro A."/>
            <person name="Eastwood D.C."/>
            <person name="Martin F."/>
            <person name="Cullen D."/>
            <person name="Grigoriev I.V."/>
            <person name="Hibbett D.S."/>
        </authorList>
    </citation>
    <scope>NUCLEOTIDE SEQUENCE [LARGE SCALE GENOMIC DNA]</scope>
    <source>
        <strain evidence="1 2">ATCC 11539</strain>
    </source>
</reference>
<evidence type="ECO:0000313" key="2">
    <source>
        <dbReference type="Proteomes" id="UP000030669"/>
    </source>
</evidence>
<dbReference type="GeneID" id="19299108"/>
<evidence type="ECO:0000313" key="1">
    <source>
        <dbReference type="EMBL" id="EPQ59798.1"/>
    </source>
</evidence>